<dbReference type="SMART" id="SM00214">
    <property type="entry name" value="VWC"/>
    <property type="match status" value="3"/>
</dbReference>
<keyword evidence="9" id="KW-1185">Reference proteome</keyword>
<keyword evidence="4" id="KW-0812">Transmembrane</keyword>
<dbReference type="InterPro" id="IPR001007">
    <property type="entry name" value="VWF_dom"/>
</dbReference>
<dbReference type="Gene3D" id="2.10.22.10">
    <property type="entry name" value="Antistasin, domain 1"/>
    <property type="match status" value="1"/>
</dbReference>
<feature type="compositionally biased region" description="Polar residues" evidence="3">
    <location>
        <begin position="373"/>
        <end position="387"/>
    </location>
</feature>
<dbReference type="InterPro" id="IPR052624">
    <property type="entry name" value="CRIM1"/>
</dbReference>
<dbReference type="GO" id="GO:0005886">
    <property type="term" value="C:plasma membrane"/>
    <property type="evidence" value="ECO:0007669"/>
    <property type="project" value="TreeGrafter"/>
</dbReference>
<feature type="region of interest" description="Disordered" evidence="3">
    <location>
        <begin position="480"/>
        <end position="511"/>
    </location>
</feature>
<dbReference type="SUPFAM" id="SSF57603">
    <property type="entry name" value="FnI-like domain"/>
    <property type="match status" value="3"/>
</dbReference>
<evidence type="ECO:0000256" key="2">
    <source>
        <dbReference type="ARBA" id="ARBA00022737"/>
    </source>
</evidence>
<feature type="chain" id="PRO_5035254793" description="Cysteine-rich motor neuron 1 protein" evidence="5">
    <location>
        <begin position="24"/>
        <end position="511"/>
    </location>
</feature>
<dbReference type="Proteomes" id="UP000789390">
    <property type="component" value="Unassembled WGS sequence"/>
</dbReference>
<protein>
    <recommendedName>
        <fullName evidence="10">Cysteine-rich motor neuron 1 protein</fullName>
    </recommendedName>
</protein>
<dbReference type="InterPro" id="IPR011061">
    <property type="entry name" value="Hirudin/antistatin"/>
</dbReference>
<dbReference type="Pfam" id="PF02822">
    <property type="entry name" value="Antistasin"/>
    <property type="match status" value="2"/>
</dbReference>
<dbReference type="AlphaFoldDB" id="A0A8J2RMC2"/>
<reference evidence="8" key="1">
    <citation type="submission" date="2021-11" db="EMBL/GenBank/DDBJ databases">
        <authorList>
            <person name="Schell T."/>
        </authorList>
    </citation>
    <scope>NUCLEOTIDE SEQUENCE</scope>
    <source>
        <strain evidence="8">M5</strain>
    </source>
</reference>
<dbReference type="Pfam" id="PF00093">
    <property type="entry name" value="VWC"/>
    <property type="match status" value="2"/>
</dbReference>
<keyword evidence="4" id="KW-1133">Transmembrane helix</keyword>
<dbReference type="PANTHER" id="PTHR46439:SF1">
    <property type="entry name" value="CYSTEINE-RICH MOTOR NEURON 1 PROTEIN"/>
    <property type="match status" value="1"/>
</dbReference>
<dbReference type="InterPro" id="IPR004094">
    <property type="entry name" value="Antistasin-like"/>
</dbReference>
<dbReference type="Gene3D" id="2.10.70.10">
    <property type="entry name" value="Complement Module, domain 1"/>
    <property type="match status" value="1"/>
</dbReference>
<feature type="domain" description="VWFC" evidence="6">
    <location>
        <begin position="37"/>
        <end position="97"/>
    </location>
</feature>
<dbReference type="PROSITE" id="PS50184">
    <property type="entry name" value="VWFC_2"/>
    <property type="match status" value="3"/>
</dbReference>
<dbReference type="GO" id="GO:0004867">
    <property type="term" value="F:serine-type endopeptidase inhibitor activity"/>
    <property type="evidence" value="ECO:0007669"/>
    <property type="project" value="InterPro"/>
</dbReference>
<evidence type="ECO:0000259" key="6">
    <source>
        <dbReference type="PROSITE" id="PS50184"/>
    </source>
</evidence>
<evidence type="ECO:0000256" key="1">
    <source>
        <dbReference type="ARBA" id="ARBA00022729"/>
    </source>
</evidence>
<keyword evidence="4" id="KW-0472">Membrane</keyword>
<evidence type="ECO:0000256" key="5">
    <source>
        <dbReference type="SAM" id="SignalP"/>
    </source>
</evidence>
<accession>A0A8J2RMC2</accession>
<evidence type="ECO:0000313" key="8">
    <source>
        <dbReference type="EMBL" id="CAH0107263.1"/>
    </source>
</evidence>
<sequence>MKRYGYNTLAVFVLLAGLACCRAQKPPQQQQQQQHHQSCTVDGVTYEDGSSWPSLDGCQQCKCSSGLTFCVRVSFCRDLGQCGVIVTLPGACCPVCFGCVSPSGRKMSLNETWMEDDCTTCICRDGQSKCQASFCRTPCLQPRKVPGECCPVCDDDCHLQCLYGRAVDSSGRELCECRKVPDEDFRDLQVTIQTKVIDRDGGEGVDGQESDGDFVTAGANEAINCPRVPCKRMCAHGFQTDERGCPVCKCQRCKSIQSCHKKCALGLVHDGRGCPTCHCRPGASTSPSQIGGATRQPVMTSSFSVSSSSNGKCLAGGSNLTFYNYGDRWQMDDCTHCVCHPGGPTCTETACPLPCHNAIFVPGQCCPVCGDSSRTSTIPTGGSSQQRNSDESRDGMADGTALLTVVLVCVALVAGLILIVAILAVCVARQCQRLQLHEESMAAAAVKLTAVNRLRPKSTNLDYQYNLYLHRYRETVPGNGWPFDGSSDSQDKDEGGSSQCSNSPLLMVKSA</sequence>
<name>A0A8J2RMC2_9CRUS</name>
<evidence type="ECO:0000256" key="4">
    <source>
        <dbReference type="SAM" id="Phobius"/>
    </source>
</evidence>
<dbReference type="Gene3D" id="6.20.200.20">
    <property type="match status" value="2"/>
</dbReference>
<organism evidence="8 9">
    <name type="scientific">Daphnia galeata</name>
    <dbReference type="NCBI Taxonomy" id="27404"/>
    <lineage>
        <taxon>Eukaryota</taxon>
        <taxon>Metazoa</taxon>
        <taxon>Ecdysozoa</taxon>
        <taxon>Arthropoda</taxon>
        <taxon>Crustacea</taxon>
        <taxon>Branchiopoda</taxon>
        <taxon>Diplostraca</taxon>
        <taxon>Cladocera</taxon>
        <taxon>Anomopoda</taxon>
        <taxon>Daphniidae</taxon>
        <taxon>Daphnia</taxon>
    </lineage>
</organism>
<dbReference type="Pfam" id="PF23334">
    <property type="entry name" value="VWC2L_2nd"/>
    <property type="match status" value="1"/>
</dbReference>
<dbReference type="PANTHER" id="PTHR46439">
    <property type="entry name" value="CYSTEINE-RICH MOTOR NEURON 1 PROTEIN"/>
    <property type="match status" value="1"/>
</dbReference>
<evidence type="ECO:0000259" key="7">
    <source>
        <dbReference type="PROSITE" id="PS51252"/>
    </source>
</evidence>
<feature type="domain" description="VWFC" evidence="6">
    <location>
        <begin position="311"/>
        <end position="370"/>
    </location>
</feature>
<keyword evidence="1 5" id="KW-0732">Signal</keyword>
<feature type="transmembrane region" description="Helical" evidence="4">
    <location>
        <begin position="401"/>
        <end position="428"/>
    </location>
</feature>
<evidence type="ECO:0000256" key="3">
    <source>
        <dbReference type="SAM" id="MobiDB-lite"/>
    </source>
</evidence>
<dbReference type="PROSITE" id="PS51257">
    <property type="entry name" value="PROKAR_LIPOPROTEIN"/>
    <property type="match status" value="1"/>
</dbReference>
<comment type="caution">
    <text evidence="8">The sequence shown here is derived from an EMBL/GenBank/DDBJ whole genome shotgun (WGS) entry which is preliminary data.</text>
</comment>
<feature type="domain" description="Antistasin-like" evidence="7">
    <location>
        <begin position="225"/>
        <end position="250"/>
    </location>
</feature>
<keyword evidence="2" id="KW-0677">Repeat</keyword>
<dbReference type="PROSITE" id="PS01208">
    <property type="entry name" value="VWFC_1"/>
    <property type="match status" value="2"/>
</dbReference>
<dbReference type="OrthoDB" id="5976811at2759"/>
<gene>
    <name evidence="8" type="ORF">DGAL_LOCUS10554</name>
</gene>
<feature type="region of interest" description="Disordered" evidence="3">
    <location>
        <begin position="373"/>
        <end position="395"/>
    </location>
</feature>
<dbReference type="EMBL" id="CAKKLH010000257">
    <property type="protein sequence ID" value="CAH0107263.1"/>
    <property type="molecule type" value="Genomic_DNA"/>
</dbReference>
<evidence type="ECO:0000313" key="9">
    <source>
        <dbReference type="Proteomes" id="UP000789390"/>
    </source>
</evidence>
<feature type="domain" description="VWFC" evidence="6">
    <location>
        <begin position="99"/>
        <end position="154"/>
    </location>
</feature>
<dbReference type="SUPFAM" id="SSF57262">
    <property type="entry name" value="Leech antihemostatic proteins"/>
    <property type="match status" value="1"/>
</dbReference>
<feature type="signal peptide" evidence="5">
    <location>
        <begin position="1"/>
        <end position="23"/>
    </location>
</feature>
<evidence type="ECO:0008006" key="10">
    <source>
        <dbReference type="Google" id="ProtNLM"/>
    </source>
</evidence>
<proteinExistence type="predicted"/>
<dbReference type="PROSITE" id="PS51252">
    <property type="entry name" value="ANTISTASIN"/>
    <property type="match status" value="1"/>
</dbReference>